<dbReference type="Proteomes" id="UP000515158">
    <property type="component" value="Unplaced"/>
</dbReference>
<protein>
    <submittedName>
        <fullName evidence="2">Uncharacterized protein LOC117645794 isoform X2</fullName>
    </submittedName>
</protein>
<evidence type="ECO:0000313" key="2">
    <source>
        <dbReference type="RefSeq" id="XP_034242110.1"/>
    </source>
</evidence>
<name>A0A6P8YX08_THRPL</name>
<sequence length="164" mass="18502">MVREGMIQYDKDMPALRVQFMTDRSVANGMEVIRKATSKPGLKLLRHLTIVPADNLKDAERHCALVSLPSACKENLLQWCVINEEPTTEGTMLRLVPHDTSIFVGECQMEVWTYGQVLCRTSPGHGLTLSDGIDAMIVANMLFDTKEELKCVGTWRFAQEIIYK</sequence>
<keyword evidence="1" id="KW-1185">Reference proteome</keyword>
<dbReference type="GeneID" id="117645794"/>
<organism evidence="2">
    <name type="scientific">Thrips palmi</name>
    <name type="common">Melon thrips</name>
    <dbReference type="NCBI Taxonomy" id="161013"/>
    <lineage>
        <taxon>Eukaryota</taxon>
        <taxon>Metazoa</taxon>
        <taxon>Ecdysozoa</taxon>
        <taxon>Arthropoda</taxon>
        <taxon>Hexapoda</taxon>
        <taxon>Insecta</taxon>
        <taxon>Pterygota</taxon>
        <taxon>Neoptera</taxon>
        <taxon>Paraneoptera</taxon>
        <taxon>Thysanoptera</taxon>
        <taxon>Terebrantia</taxon>
        <taxon>Thripoidea</taxon>
        <taxon>Thripidae</taxon>
        <taxon>Thrips</taxon>
    </lineage>
</organism>
<dbReference type="AlphaFoldDB" id="A0A6P8YX08"/>
<accession>A0A6P8YX08</accession>
<proteinExistence type="predicted"/>
<evidence type="ECO:0000313" key="1">
    <source>
        <dbReference type="Proteomes" id="UP000515158"/>
    </source>
</evidence>
<dbReference type="RefSeq" id="XP_034242110.1">
    <property type="nucleotide sequence ID" value="XM_034386219.1"/>
</dbReference>
<reference evidence="2" key="1">
    <citation type="submission" date="2025-08" db="UniProtKB">
        <authorList>
            <consortium name="RefSeq"/>
        </authorList>
    </citation>
    <scope>IDENTIFICATION</scope>
    <source>
        <tissue evidence="2">Total insect</tissue>
    </source>
</reference>
<gene>
    <name evidence="2" type="primary">LOC117645794</name>
</gene>